<accession>A0A1R3GFQ5</accession>
<evidence type="ECO:0000313" key="2">
    <source>
        <dbReference type="Proteomes" id="UP000188268"/>
    </source>
</evidence>
<evidence type="ECO:0000313" key="1">
    <source>
        <dbReference type="EMBL" id="OMO56896.1"/>
    </source>
</evidence>
<dbReference type="Gramene" id="OMO56896">
    <property type="protein sequence ID" value="OMO56896"/>
    <property type="gene ID" value="CCACVL1_26185"/>
</dbReference>
<dbReference type="GO" id="GO:0016853">
    <property type="term" value="F:isomerase activity"/>
    <property type="evidence" value="ECO:0007669"/>
    <property type="project" value="UniProtKB-KW"/>
</dbReference>
<dbReference type="AlphaFoldDB" id="A0A1R3GFQ5"/>
<name>A0A1R3GFQ5_COCAP</name>
<dbReference type="EMBL" id="AWWV01014444">
    <property type="protein sequence ID" value="OMO56896.1"/>
    <property type="molecule type" value="Genomic_DNA"/>
</dbReference>
<dbReference type="Proteomes" id="UP000188268">
    <property type="component" value="Unassembled WGS sequence"/>
</dbReference>
<protein>
    <submittedName>
        <fullName evidence="1">Putative peptidyl-prolyl cis-trans isomerase d, ppid</fullName>
    </submittedName>
</protein>
<comment type="caution">
    <text evidence="1">The sequence shown here is derived from an EMBL/GenBank/DDBJ whole genome shotgun (WGS) entry which is preliminary data.</text>
</comment>
<sequence length="81" mass="9087">MHIYTVKDTIAFSEHGERFTRALESSLAKSRSDLFTMIIDPRIMPSDLGSSLLDLPFEIREGQNISEISSKVAMPMPTDLT</sequence>
<proteinExistence type="predicted"/>
<keyword evidence="2" id="KW-1185">Reference proteome</keyword>
<keyword evidence="1" id="KW-0413">Isomerase</keyword>
<gene>
    <name evidence="1" type="ORF">CCACVL1_26185</name>
</gene>
<reference evidence="1 2" key="1">
    <citation type="submission" date="2013-09" db="EMBL/GenBank/DDBJ databases">
        <title>Corchorus capsularis genome sequencing.</title>
        <authorList>
            <person name="Alam M."/>
            <person name="Haque M.S."/>
            <person name="Islam M.S."/>
            <person name="Emdad E.M."/>
            <person name="Islam M.M."/>
            <person name="Ahmed B."/>
            <person name="Halim A."/>
            <person name="Hossen Q.M.M."/>
            <person name="Hossain M.Z."/>
            <person name="Ahmed R."/>
            <person name="Khan M.M."/>
            <person name="Islam R."/>
            <person name="Rashid M.M."/>
            <person name="Khan S.A."/>
            <person name="Rahman M.S."/>
            <person name="Alam M."/>
        </authorList>
    </citation>
    <scope>NUCLEOTIDE SEQUENCE [LARGE SCALE GENOMIC DNA]</scope>
    <source>
        <strain evidence="2">cv. CVL-1</strain>
        <tissue evidence="1">Whole seedling</tissue>
    </source>
</reference>
<organism evidence="1 2">
    <name type="scientific">Corchorus capsularis</name>
    <name type="common">Jute</name>
    <dbReference type="NCBI Taxonomy" id="210143"/>
    <lineage>
        <taxon>Eukaryota</taxon>
        <taxon>Viridiplantae</taxon>
        <taxon>Streptophyta</taxon>
        <taxon>Embryophyta</taxon>
        <taxon>Tracheophyta</taxon>
        <taxon>Spermatophyta</taxon>
        <taxon>Magnoliopsida</taxon>
        <taxon>eudicotyledons</taxon>
        <taxon>Gunneridae</taxon>
        <taxon>Pentapetalae</taxon>
        <taxon>rosids</taxon>
        <taxon>malvids</taxon>
        <taxon>Malvales</taxon>
        <taxon>Malvaceae</taxon>
        <taxon>Grewioideae</taxon>
        <taxon>Apeibeae</taxon>
        <taxon>Corchorus</taxon>
    </lineage>
</organism>